<accession>A0A2R3UA76</accession>
<protein>
    <submittedName>
        <fullName evidence="1">Uncharacterized protein</fullName>
    </submittedName>
</protein>
<sequence>MAIKEIKLSNGFSCFVGGSSILFNTLDGQIILPVITFCRMEYQPLKDWLAFADFEITRDDFRSIYIDGDLSLANLLNHGLIGDDTNGK</sequence>
<keyword evidence="2" id="KW-1185">Reference proteome</keyword>
<organism evidence="1 2">
    <name type="scientific">Escherichia phage myPSH1131</name>
    <dbReference type="NCBI Taxonomy" id="2108117"/>
    <lineage>
        <taxon>Viruses</taxon>
        <taxon>Duplodnaviria</taxon>
        <taxon>Heunggongvirae</taxon>
        <taxon>Uroviricota</taxon>
        <taxon>Caudoviricetes</taxon>
        <taxon>Mktvariviridae</taxon>
        <taxon>Gordonclarkvirinae</taxon>
        <taxon>Kuravirus</taxon>
        <taxon>Kuravirus myPSH1131</taxon>
    </lineage>
</organism>
<evidence type="ECO:0000313" key="1">
    <source>
        <dbReference type="EMBL" id="AVQ10102.1"/>
    </source>
</evidence>
<evidence type="ECO:0000313" key="2">
    <source>
        <dbReference type="Proteomes" id="UP000244507"/>
    </source>
</evidence>
<dbReference type="EMBL" id="MG983840">
    <property type="protein sequence ID" value="AVQ10102.1"/>
    <property type="molecule type" value="Genomic_DNA"/>
</dbReference>
<reference evidence="1 2" key="1">
    <citation type="submission" date="2018-02" db="EMBL/GenBank/DDBJ databases">
        <title>Isolation, characterization and genome analysis of lytic bacteriophages against Escherichia coli.</title>
        <authorList>
            <person name="Ramesh N."/>
            <person name="Prasanth M."/>
            <person name="Tamhankar A.J."/>
            <person name="Lundborg C.S."/>
        </authorList>
    </citation>
    <scope>NUCLEOTIDE SEQUENCE [LARGE SCALE GENOMIC DNA]</scope>
</reference>
<name>A0A2R3UA76_9CAUD</name>
<gene>
    <name evidence="1" type="ORF">PSH1131_097</name>
</gene>
<proteinExistence type="predicted"/>
<dbReference type="Proteomes" id="UP000244507">
    <property type="component" value="Segment"/>
</dbReference>